<protein>
    <submittedName>
        <fullName evidence="2">Uncharacterized protein</fullName>
    </submittedName>
</protein>
<keyword evidence="1" id="KW-0812">Transmembrane</keyword>
<keyword evidence="1" id="KW-1133">Transmembrane helix</keyword>
<evidence type="ECO:0000256" key="1">
    <source>
        <dbReference type="SAM" id="Phobius"/>
    </source>
</evidence>
<accession>A0ABT5MNU0</accession>
<feature type="transmembrane region" description="Helical" evidence="1">
    <location>
        <begin position="79"/>
        <end position="102"/>
    </location>
</feature>
<evidence type="ECO:0000313" key="3">
    <source>
        <dbReference type="Proteomes" id="UP001221909"/>
    </source>
</evidence>
<feature type="transmembrane region" description="Helical" evidence="1">
    <location>
        <begin position="55"/>
        <end position="73"/>
    </location>
</feature>
<gene>
    <name evidence="2" type="ORF">PTQ27_04630</name>
</gene>
<dbReference type="RefSeq" id="WP_273747853.1">
    <property type="nucleotide sequence ID" value="NZ_JAQSJE010000003.1"/>
</dbReference>
<evidence type="ECO:0000313" key="2">
    <source>
        <dbReference type="EMBL" id="MDD0823760.1"/>
    </source>
</evidence>
<name>A0ABT5MNU0_9PAST</name>
<comment type="caution">
    <text evidence="2">The sequence shown here is derived from an EMBL/GenBank/DDBJ whole genome shotgun (WGS) entry which is preliminary data.</text>
</comment>
<keyword evidence="3" id="KW-1185">Reference proteome</keyword>
<dbReference type="EMBL" id="JAQSJE010000003">
    <property type="protein sequence ID" value="MDD0823760.1"/>
    <property type="molecule type" value="Genomic_DNA"/>
</dbReference>
<keyword evidence="1" id="KW-0472">Membrane</keyword>
<sequence length="107" mass="12126">MLTKLNNVFSEWDSFDVWHKLTLGVAVVCFAIPVVGATWVYWVEMLSHIPENASLFLTMISLSIIAIIYVIALGLLAWIWAYASIAMGLVFSTVTLPFIWLYRKICP</sequence>
<feature type="transmembrane region" description="Helical" evidence="1">
    <location>
        <begin position="20"/>
        <end position="43"/>
    </location>
</feature>
<proteinExistence type="predicted"/>
<organism evidence="2 3">
    <name type="scientific">Mannheimia cairinae</name>
    <dbReference type="NCBI Taxonomy" id="3025936"/>
    <lineage>
        <taxon>Bacteria</taxon>
        <taxon>Pseudomonadati</taxon>
        <taxon>Pseudomonadota</taxon>
        <taxon>Gammaproteobacteria</taxon>
        <taxon>Pasteurellales</taxon>
        <taxon>Pasteurellaceae</taxon>
        <taxon>Mannheimia</taxon>
    </lineage>
</organism>
<dbReference type="Proteomes" id="UP001221909">
    <property type="component" value="Unassembled WGS sequence"/>
</dbReference>
<reference evidence="2 3" key="1">
    <citation type="submission" date="2023-02" db="EMBL/GenBank/DDBJ databases">
        <title>Mannheimia cairiniae sp. nov., a novel species of Mannheimia obtained from moscovy ducks (Cairina moschata) and reclassification of Mannheimia ovis as heterotypic synonym of Mannheimia pernigra.</title>
        <authorList>
            <person name="Christensen H."/>
        </authorList>
    </citation>
    <scope>NUCLEOTIDE SEQUENCE [LARGE SCALE GENOMIC DNA]</scope>
    <source>
        <strain evidence="2 3">AT1</strain>
    </source>
</reference>